<comment type="caution">
    <text evidence="1">The sequence shown here is derived from an EMBL/GenBank/DDBJ whole genome shotgun (WGS) entry which is preliminary data.</text>
</comment>
<evidence type="ECO:0000313" key="1">
    <source>
        <dbReference type="EMBL" id="MEC5423521.1"/>
    </source>
</evidence>
<gene>
    <name evidence="1" type="ORF">QGM71_08445</name>
</gene>
<dbReference type="SUPFAM" id="SSF50998">
    <property type="entry name" value="Quinoprotein alcohol dehydrogenase-like"/>
    <property type="match status" value="1"/>
</dbReference>
<dbReference type="Proteomes" id="UP001335737">
    <property type="component" value="Unassembled WGS sequence"/>
</dbReference>
<evidence type="ECO:0008006" key="3">
    <source>
        <dbReference type="Google" id="ProtNLM"/>
    </source>
</evidence>
<name>A0ABU6KEJ7_9BACI</name>
<organism evidence="1 2">
    <name type="scientific">Virgibacillus tibetensis</name>
    <dbReference type="NCBI Taxonomy" id="3042313"/>
    <lineage>
        <taxon>Bacteria</taxon>
        <taxon>Bacillati</taxon>
        <taxon>Bacillota</taxon>
        <taxon>Bacilli</taxon>
        <taxon>Bacillales</taxon>
        <taxon>Bacillaceae</taxon>
        <taxon>Virgibacillus</taxon>
    </lineage>
</organism>
<accession>A0ABU6KEJ7</accession>
<proteinExistence type="predicted"/>
<keyword evidence="2" id="KW-1185">Reference proteome</keyword>
<sequence length="384" mass="44037">MKRKIIIASIGLLMLIVSSAVVYNFFPSANTLQSINDAGFLDDQAAVVYYSTTMDSKNRKGFVVFIDHQGETHAMETEGLELGRLGYSDNSVFFQDETKNYMFTSQLEEEDRGKVQYTGDYVGKLNSSQSFFSIFNSGMGDDGETYQSDIYWHHDNELKEDVLPFYIESRGNDDTTIYTVHREDLESKEFTLSQTELSNHADTRQIMTWETINMATPVSNIHVLENNIYYLEESYQEDKTSIQLMELNLETKKVTDYSIVDFMSEEEHYEALPYDTKKSGYLYGNTFYYIDGTGLVYATDIESGETEESFMIEDTARHGDFVQVDWKDEKLYVYYNNTGDTVDAGLVSYNVESGEKLDTIEINGLEEIIGMNEALFSYDLLILD</sequence>
<dbReference type="InterPro" id="IPR011047">
    <property type="entry name" value="Quinoprotein_ADH-like_sf"/>
</dbReference>
<dbReference type="EMBL" id="JARZFX010000003">
    <property type="protein sequence ID" value="MEC5423521.1"/>
    <property type="molecule type" value="Genomic_DNA"/>
</dbReference>
<evidence type="ECO:0000313" key="2">
    <source>
        <dbReference type="Proteomes" id="UP001335737"/>
    </source>
</evidence>
<protein>
    <recommendedName>
        <fullName evidence="3">DUF5050 domain-containing protein</fullName>
    </recommendedName>
</protein>
<dbReference type="RefSeq" id="WP_327607091.1">
    <property type="nucleotide sequence ID" value="NZ_JARZFX010000003.1"/>
</dbReference>
<reference evidence="1 2" key="1">
    <citation type="journal article" date="2024" name="Int. J. Syst. Evol. Microbiol.">
        <title>Virgibacillus tibetensis sp. nov., isolated from salt lake on the Tibetan Plateau of China.</title>
        <authorList>
            <person name="Phurbu D."/>
            <person name="Liu Z.-X."/>
            <person name="Wang R."/>
            <person name="Zheng Y.-Y."/>
            <person name="Liu H.-C."/>
            <person name="Zhou Y.-G."/>
            <person name="Yu Y.-J."/>
            <person name="Li A.-H."/>
        </authorList>
    </citation>
    <scope>NUCLEOTIDE SEQUENCE [LARGE SCALE GENOMIC DNA]</scope>
    <source>
        <strain evidence="1 2">C22-A2</strain>
    </source>
</reference>